<protein>
    <submittedName>
        <fullName evidence="1">AAA domain-containing protein</fullName>
    </submittedName>
</protein>
<reference evidence="1" key="1">
    <citation type="submission" date="2020-05" db="EMBL/GenBank/DDBJ databases">
        <title>Mycena genomes resolve the evolution of fungal bioluminescence.</title>
        <authorList>
            <person name="Tsai I.J."/>
        </authorList>
    </citation>
    <scope>NUCLEOTIDE SEQUENCE</scope>
    <source>
        <strain evidence="1">160909Yilan</strain>
    </source>
</reference>
<dbReference type="OrthoDB" id="10042665at2759"/>
<sequence length="188" mass="20733">MTRGRNTISCTSFPVCFAMLKACKDTIQTWPGISWHADSFKDLTEYRNTLVARKHRTGQETHVLSSVNLLSFLATDYRTTIATIDRLIAHNEITFDLLYTILGPCTLIVARCAVTGLEHLFQPQFFTCTTIEDVSVYQLGLEGVALGPPDDTDGGGGARVYEHESCALKAHGTPSILARLSSYPGRYV</sequence>
<dbReference type="EMBL" id="JACAZH010000051">
    <property type="protein sequence ID" value="KAF7333884.1"/>
    <property type="molecule type" value="Genomic_DNA"/>
</dbReference>
<evidence type="ECO:0000313" key="2">
    <source>
        <dbReference type="Proteomes" id="UP000623467"/>
    </source>
</evidence>
<proteinExistence type="predicted"/>
<comment type="caution">
    <text evidence="1">The sequence shown here is derived from an EMBL/GenBank/DDBJ whole genome shotgun (WGS) entry which is preliminary data.</text>
</comment>
<name>A0A8H6X451_9AGAR</name>
<organism evidence="1 2">
    <name type="scientific">Mycena sanguinolenta</name>
    <dbReference type="NCBI Taxonomy" id="230812"/>
    <lineage>
        <taxon>Eukaryota</taxon>
        <taxon>Fungi</taxon>
        <taxon>Dikarya</taxon>
        <taxon>Basidiomycota</taxon>
        <taxon>Agaricomycotina</taxon>
        <taxon>Agaricomycetes</taxon>
        <taxon>Agaricomycetidae</taxon>
        <taxon>Agaricales</taxon>
        <taxon>Marasmiineae</taxon>
        <taxon>Mycenaceae</taxon>
        <taxon>Mycena</taxon>
    </lineage>
</organism>
<gene>
    <name evidence="1" type="ORF">MSAN_02401000</name>
</gene>
<keyword evidence="2" id="KW-1185">Reference proteome</keyword>
<dbReference type="AlphaFoldDB" id="A0A8H6X451"/>
<dbReference type="Proteomes" id="UP000623467">
    <property type="component" value="Unassembled WGS sequence"/>
</dbReference>
<evidence type="ECO:0000313" key="1">
    <source>
        <dbReference type="EMBL" id="KAF7333884.1"/>
    </source>
</evidence>
<accession>A0A8H6X451</accession>